<evidence type="ECO:0000313" key="3">
    <source>
        <dbReference type="Proteomes" id="UP001596528"/>
    </source>
</evidence>
<dbReference type="InterPro" id="IPR007345">
    <property type="entry name" value="Polysacch_pyruvyl_Trfase"/>
</dbReference>
<organism evidence="2 3">
    <name type="scientific">Paenibacillus thermoaerophilus</name>
    <dbReference type="NCBI Taxonomy" id="1215385"/>
    <lineage>
        <taxon>Bacteria</taxon>
        <taxon>Bacillati</taxon>
        <taxon>Bacillota</taxon>
        <taxon>Bacilli</taxon>
        <taxon>Bacillales</taxon>
        <taxon>Paenibacillaceae</taxon>
        <taxon>Paenibacillus</taxon>
    </lineage>
</organism>
<sequence length="321" mass="37221">MRNTIDAAPAAAVHPMLGLKKSLRQILKAIPAGSDMYYIDYPVYGNVGDMLILKGAERFFGDNGIRVRARYSADDFEPGIRVPDSCIIVLQGGGNFGDLYPRHQKLRESIVERYPGHRIVILPQTIHFNDEHAYDRTAELFNRHRDLHLFIRDREGFERAKGKFTCNLYLSPDMAHQLYPIAPERAPDKEWMRFLRTDRETNEAQLRAIAGLTGEAFDWDTMLSRSDKRIIYWMGRAMRSRLRAGRLPLQKIWYGQVDRLTGKAIRLFSSYRKVATSRLHGHILCCLMDKENVLFDNSYGKNSNYYRTWTHVCPNARLESF</sequence>
<dbReference type="GO" id="GO:0016740">
    <property type="term" value="F:transferase activity"/>
    <property type="evidence" value="ECO:0007669"/>
    <property type="project" value="UniProtKB-KW"/>
</dbReference>
<dbReference type="EMBL" id="JBHTGQ010000031">
    <property type="protein sequence ID" value="MFC7750940.1"/>
    <property type="molecule type" value="Genomic_DNA"/>
</dbReference>
<feature type="domain" description="Polysaccharide pyruvyl transferase" evidence="1">
    <location>
        <begin position="46"/>
        <end position="299"/>
    </location>
</feature>
<comment type="caution">
    <text evidence="2">The sequence shown here is derived from an EMBL/GenBank/DDBJ whole genome shotgun (WGS) entry which is preliminary data.</text>
</comment>
<protein>
    <submittedName>
        <fullName evidence="2">Polysaccharide pyruvyl transferase family protein</fullName>
    </submittedName>
</protein>
<dbReference type="Pfam" id="PF04230">
    <property type="entry name" value="PS_pyruv_trans"/>
    <property type="match status" value="1"/>
</dbReference>
<evidence type="ECO:0000313" key="2">
    <source>
        <dbReference type="EMBL" id="MFC7750940.1"/>
    </source>
</evidence>
<keyword evidence="3" id="KW-1185">Reference proteome</keyword>
<dbReference type="RefSeq" id="WP_138789252.1">
    <property type="nucleotide sequence ID" value="NZ_JBHTGQ010000031.1"/>
</dbReference>
<evidence type="ECO:0000259" key="1">
    <source>
        <dbReference type="Pfam" id="PF04230"/>
    </source>
</evidence>
<dbReference type="Proteomes" id="UP001596528">
    <property type="component" value="Unassembled WGS sequence"/>
</dbReference>
<name>A0ABW2V796_9BACL</name>
<keyword evidence="2" id="KW-0808">Transferase</keyword>
<reference evidence="3" key="1">
    <citation type="journal article" date="2019" name="Int. J. Syst. Evol. Microbiol.">
        <title>The Global Catalogue of Microorganisms (GCM) 10K type strain sequencing project: providing services to taxonomists for standard genome sequencing and annotation.</title>
        <authorList>
            <consortium name="The Broad Institute Genomics Platform"/>
            <consortium name="The Broad Institute Genome Sequencing Center for Infectious Disease"/>
            <person name="Wu L."/>
            <person name="Ma J."/>
        </authorList>
    </citation>
    <scope>NUCLEOTIDE SEQUENCE [LARGE SCALE GENOMIC DNA]</scope>
    <source>
        <strain evidence="3">JCM 18657</strain>
    </source>
</reference>
<gene>
    <name evidence="2" type="ORF">ACFQWB_13515</name>
</gene>
<accession>A0ABW2V796</accession>
<proteinExistence type="predicted"/>